<dbReference type="InParanoid" id="D6TR24"/>
<evidence type="ECO:0000256" key="2">
    <source>
        <dbReference type="ARBA" id="ARBA00022527"/>
    </source>
</evidence>
<dbReference type="AlphaFoldDB" id="D6TR24"/>
<dbReference type="STRING" id="485913.Krac_7150"/>
<dbReference type="SMART" id="SM00320">
    <property type="entry name" value="WD40"/>
    <property type="match status" value="4"/>
</dbReference>
<dbReference type="SUPFAM" id="SSF56112">
    <property type="entry name" value="Protein kinase-like (PK-like)"/>
    <property type="match status" value="1"/>
</dbReference>
<evidence type="ECO:0000256" key="5">
    <source>
        <dbReference type="ARBA" id="ARBA00022777"/>
    </source>
</evidence>
<dbReference type="RefSeq" id="WP_007909734.1">
    <property type="nucleotide sequence ID" value="NZ_ADVG01000002.1"/>
</dbReference>
<dbReference type="Gene3D" id="2.130.10.10">
    <property type="entry name" value="YVTN repeat-like/Quinoprotein amine dehydrogenase"/>
    <property type="match status" value="2"/>
</dbReference>
<comment type="caution">
    <text evidence="12">The sequence shown here is derived from an EMBL/GenBank/DDBJ whole genome shotgun (WGS) entry which is preliminary data.</text>
</comment>
<dbReference type="InterPro" id="IPR015943">
    <property type="entry name" value="WD40/YVTN_repeat-like_dom_sf"/>
</dbReference>
<feature type="repeat" description="WD" evidence="9">
    <location>
        <begin position="721"/>
        <end position="757"/>
    </location>
</feature>
<proteinExistence type="predicted"/>
<evidence type="ECO:0000256" key="4">
    <source>
        <dbReference type="ARBA" id="ARBA00022741"/>
    </source>
</evidence>
<evidence type="ECO:0000256" key="7">
    <source>
        <dbReference type="ARBA" id="ARBA00047899"/>
    </source>
</evidence>
<dbReference type="PROSITE" id="PS50294">
    <property type="entry name" value="WD_REPEATS_REGION"/>
    <property type="match status" value="2"/>
</dbReference>
<comment type="catalytic activity">
    <reaction evidence="7">
        <text>L-threonyl-[protein] + ATP = O-phospho-L-threonyl-[protein] + ADP + H(+)</text>
        <dbReference type="Rhea" id="RHEA:46608"/>
        <dbReference type="Rhea" id="RHEA-COMP:11060"/>
        <dbReference type="Rhea" id="RHEA-COMP:11605"/>
        <dbReference type="ChEBI" id="CHEBI:15378"/>
        <dbReference type="ChEBI" id="CHEBI:30013"/>
        <dbReference type="ChEBI" id="CHEBI:30616"/>
        <dbReference type="ChEBI" id="CHEBI:61977"/>
        <dbReference type="ChEBI" id="CHEBI:456216"/>
        <dbReference type="EC" id="2.7.11.1"/>
    </reaction>
</comment>
<evidence type="ECO:0000256" key="8">
    <source>
        <dbReference type="ARBA" id="ARBA00048679"/>
    </source>
</evidence>
<name>D6TR24_KTERA</name>
<evidence type="ECO:0000256" key="10">
    <source>
        <dbReference type="PROSITE-ProRule" id="PRU10141"/>
    </source>
</evidence>
<evidence type="ECO:0000256" key="1">
    <source>
        <dbReference type="ARBA" id="ARBA00012513"/>
    </source>
</evidence>
<dbReference type="FunFam" id="3.30.200.20:FF:000035">
    <property type="entry name" value="Serine/threonine protein kinase Stk1"/>
    <property type="match status" value="1"/>
</dbReference>
<keyword evidence="9" id="KW-0853">WD repeat</keyword>
<dbReference type="InterPro" id="IPR017441">
    <property type="entry name" value="Protein_kinase_ATP_BS"/>
</dbReference>
<comment type="catalytic activity">
    <reaction evidence="8">
        <text>L-seryl-[protein] + ATP = O-phospho-L-seryl-[protein] + ADP + H(+)</text>
        <dbReference type="Rhea" id="RHEA:17989"/>
        <dbReference type="Rhea" id="RHEA-COMP:9863"/>
        <dbReference type="Rhea" id="RHEA-COMP:11604"/>
        <dbReference type="ChEBI" id="CHEBI:15378"/>
        <dbReference type="ChEBI" id="CHEBI:29999"/>
        <dbReference type="ChEBI" id="CHEBI:30616"/>
        <dbReference type="ChEBI" id="CHEBI:83421"/>
        <dbReference type="ChEBI" id="CHEBI:456216"/>
        <dbReference type="EC" id="2.7.11.1"/>
    </reaction>
</comment>
<dbReference type="PANTHER" id="PTHR43289">
    <property type="entry name" value="MITOGEN-ACTIVATED PROTEIN KINASE KINASE KINASE 20-RELATED"/>
    <property type="match status" value="1"/>
</dbReference>
<evidence type="ECO:0000256" key="6">
    <source>
        <dbReference type="ARBA" id="ARBA00022840"/>
    </source>
</evidence>
<accession>D6TR24</accession>
<evidence type="ECO:0000256" key="3">
    <source>
        <dbReference type="ARBA" id="ARBA00022679"/>
    </source>
</evidence>
<dbReference type="PROSITE" id="PS50082">
    <property type="entry name" value="WD_REPEATS_2"/>
    <property type="match status" value="2"/>
</dbReference>
<dbReference type="OrthoDB" id="136848at2"/>
<dbReference type="PROSITE" id="PS50011">
    <property type="entry name" value="PROTEIN_KINASE_DOM"/>
    <property type="match status" value="1"/>
</dbReference>
<dbReference type="InterPro" id="IPR008271">
    <property type="entry name" value="Ser/Thr_kinase_AS"/>
</dbReference>
<evidence type="ECO:0000256" key="9">
    <source>
        <dbReference type="PROSITE-ProRule" id="PRU00221"/>
    </source>
</evidence>
<dbReference type="GO" id="GO:0004674">
    <property type="term" value="F:protein serine/threonine kinase activity"/>
    <property type="evidence" value="ECO:0007669"/>
    <property type="project" value="UniProtKB-KW"/>
</dbReference>
<dbReference type="Proteomes" id="UP000004508">
    <property type="component" value="Unassembled WGS sequence"/>
</dbReference>
<evidence type="ECO:0000259" key="11">
    <source>
        <dbReference type="PROSITE" id="PS50011"/>
    </source>
</evidence>
<dbReference type="CDD" id="cd14014">
    <property type="entry name" value="STKc_PknB_like"/>
    <property type="match status" value="1"/>
</dbReference>
<dbReference type="EC" id="2.7.11.1" evidence="1"/>
<dbReference type="SMART" id="SM00220">
    <property type="entry name" value="S_TKc"/>
    <property type="match status" value="1"/>
</dbReference>
<dbReference type="InterPro" id="IPR000719">
    <property type="entry name" value="Prot_kinase_dom"/>
</dbReference>
<organism evidence="12 13">
    <name type="scientific">Ktedonobacter racemifer DSM 44963</name>
    <dbReference type="NCBI Taxonomy" id="485913"/>
    <lineage>
        <taxon>Bacteria</taxon>
        <taxon>Bacillati</taxon>
        <taxon>Chloroflexota</taxon>
        <taxon>Ktedonobacteria</taxon>
        <taxon>Ktedonobacterales</taxon>
        <taxon>Ktedonobacteraceae</taxon>
        <taxon>Ktedonobacter</taxon>
    </lineage>
</organism>
<sequence>MLAQQTQWQDHMLGRYRLQRLLGRGGMGEVWLAEDTDLQRQVAVKLLSPVFRSQQTYFQAFNREARLVASLEHPHILSVHDFGEFALADDVITYLIMPLISGGSLETLLREQGQPLPRSIALRYLRQAAEAIDFAHSKRILHRDIKPANMLLQDHWLFISDFGIATLLTTQAFRSQTKAGSGTPLYMAPEQSLGKALPASDRYSLAVVAYKLLTGHVPFEGDSPFAVALKHIQDVPPSPRQFNPGLSQDIEHVLLRGLAKDPDQRPASCVAFVDELERLHHPPHLVPRVENDPASTLIKPMAELRSSPPQAGEAAHRDRLRSQNANSIGDQAAQEQLATTAGALRPLSRRSLLLGGAATTILLAGGSYALANAYQPEATPHRGPQRLIPGIPRLKFTGHADSVNNVCWNPQGRFLASGSLDTRIMVWDPTPLLQAPTKTTQSVTQPAAQWKLFAENYRHDLGWSPDGRFLVTVPRESEASVTYTFARTVATIDVFAPRARIALNSDRSGNYDTINEVSSPAWSPDGKSIATVTDQNQIAFWNAPSTTKGQGIIKLFNNSVTSAKDYYEISVIRWSLNGSLLLGLDNKFHLLAWDLQTGKQQVFPLPDRSAALEVWAQTRQTLNMRSLATSPAQPNQILVDAFDVAAIFDLQQHKIVTLLTVADPILKGLLQVSKLTWSSNGRYVAGCYLGSNQIYIWDLANSRSHRTSNGFKLPDLSFGKNNGHSSDIFDLSWSPDGRFLASASADHSVIIWQVDAG</sequence>
<feature type="repeat" description="WD" evidence="9">
    <location>
        <begin position="396"/>
        <end position="428"/>
    </location>
</feature>
<evidence type="ECO:0000313" key="13">
    <source>
        <dbReference type="Proteomes" id="UP000004508"/>
    </source>
</evidence>
<keyword evidence="6 10" id="KW-0067">ATP-binding</keyword>
<keyword evidence="3" id="KW-0808">Transferase</keyword>
<dbReference type="Pfam" id="PF00069">
    <property type="entry name" value="Pkinase"/>
    <property type="match status" value="1"/>
</dbReference>
<evidence type="ECO:0000313" key="12">
    <source>
        <dbReference type="EMBL" id="EFH85895.1"/>
    </source>
</evidence>
<dbReference type="PANTHER" id="PTHR43289:SF6">
    <property type="entry name" value="SERINE_THREONINE-PROTEIN KINASE NEKL-3"/>
    <property type="match status" value="1"/>
</dbReference>
<feature type="binding site" evidence="10">
    <location>
        <position position="45"/>
    </location>
    <ligand>
        <name>ATP</name>
        <dbReference type="ChEBI" id="CHEBI:30616"/>
    </ligand>
</feature>
<dbReference type="InterPro" id="IPR011009">
    <property type="entry name" value="Kinase-like_dom_sf"/>
</dbReference>
<keyword evidence="13" id="KW-1185">Reference proteome</keyword>
<dbReference type="Pfam" id="PF07676">
    <property type="entry name" value="PD40"/>
    <property type="match status" value="1"/>
</dbReference>
<dbReference type="Pfam" id="PF00400">
    <property type="entry name" value="WD40"/>
    <property type="match status" value="2"/>
</dbReference>
<dbReference type="SUPFAM" id="SSF50978">
    <property type="entry name" value="WD40 repeat-like"/>
    <property type="match status" value="1"/>
</dbReference>
<keyword evidence="4 10" id="KW-0547">Nucleotide-binding</keyword>
<dbReference type="eggNOG" id="COG0515">
    <property type="taxonomic scope" value="Bacteria"/>
</dbReference>
<dbReference type="Gene3D" id="1.10.510.10">
    <property type="entry name" value="Transferase(Phosphotransferase) domain 1"/>
    <property type="match status" value="1"/>
</dbReference>
<dbReference type="InterPro" id="IPR011659">
    <property type="entry name" value="WD40"/>
</dbReference>
<dbReference type="Gene3D" id="3.30.200.20">
    <property type="entry name" value="Phosphorylase Kinase, domain 1"/>
    <property type="match status" value="1"/>
</dbReference>
<dbReference type="GO" id="GO:0005524">
    <property type="term" value="F:ATP binding"/>
    <property type="evidence" value="ECO:0007669"/>
    <property type="project" value="UniProtKB-UniRule"/>
</dbReference>
<keyword evidence="5 12" id="KW-0418">Kinase</keyword>
<dbReference type="PROSITE" id="PS00108">
    <property type="entry name" value="PROTEIN_KINASE_ST"/>
    <property type="match status" value="1"/>
</dbReference>
<dbReference type="EMBL" id="ADVG01000002">
    <property type="protein sequence ID" value="EFH85895.1"/>
    <property type="molecule type" value="Genomic_DNA"/>
</dbReference>
<keyword evidence="2 12" id="KW-0723">Serine/threonine-protein kinase</keyword>
<protein>
    <recommendedName>
        <fullName evidence="1">non-specific serine/threonine protein kinase</fullName>
        <ecNumber evidence="1">2.7.11.1</ecNumber>
    </recommendedName>
</protein>
<feature type="domain" description="Protein kinase" evidence="11">
    <location>
        <begin position="16"/>
        <end position="284"/>
    </location>
</feature>
<dbReference type="InterPro" id="IPR036322">
    <property type="entry name" value="WD40_repeat_dom_sf"/>
</dbReference>
<gene>
    <name evidence="12" type="ORF">Krac_7150</name>
</gene>
<reference evidence="12 13" key="1">
    <citation type="journal article" date="2011" name="Stand. Genomic Sci.">
        <title>Non-contiguous finished genome sequence and contextual data of the filamentous soil bacterium Ktedonobacter racemifer type strain (SOSP1-21).</title>
        <authorList>
            <person name="Chang Y.J."/>
            <person name="Land M."/>
            <person name="Hauser L."/>
            <person name="Chertkov O."/>
            <person name="Del Rio T.G."/>
            <person name="Nolan M."/>
            <person name="Copeland A."/>
            <person name="Tice H."/>
            <person name="Cheng J.F."/>
            <person name="Lucas S."/>
            <person name="Han C."/>
            <person name="Goodwin L."/>
            <person name="Pitluck S."/>
            <person name="Ivanova N."/>
            <person name="Ovchinikova G."/>
            <person name="Pati A."/>
            <person name="Chen A."/>
            <person name="Palaniappan K."/>
            <person name="Mavromatis K."/>
            <person name="Liolios K."/>
            <person name="Brettin T."/>
            <person name="Fiebig A."/>
            <person name="Rohde M."/>
            <person name="Abt B."/>
            <person name="Goker M."/>
            <person name="Detter J.C."/>
            <person name="Woyke T."/>
            <person name="Bristow J."/>
            <person name="Eisen J.A."/>
            <person name="Markowitz V."/>
            <person name="Hugenholtz P."/>
            <person name="Kyrpides N.C."/>
            <person name="Klenk H.P."/>
            <person name="Lapidus A."/>
        </authorList>
    </citation>
    <scope>NUCLEOTIDE SEQUENCE [LARGE SCALE GENOMIC DNA]</scope>
    <source>
        <strain evidence="13">DSM 44963</strain>
    </source>
</reference>
<dbReference type="PROSITE" id="PS00107">
    <property type="entry name" value="PROTEIN_KINASE_ATP"/>
    <property type="match status" value="1"/>
</dbReference>
<dbReference type="InterPro" id="IPR001680">
    <property type="entry name" value="WD40_rpt"/>
</dbReference>